<proteinExistence type="predicted"/>
<dbReference type="SUPFAM" id="SSF48403">
    <property type="entry name" value="Ankyrin repeat"/>
    <property type="match status" value="1"/>
</dbReference>
<dbReference type="SMART" id="SM00248">
    <property type="entry name" value="ANK"/>
    <property type="match status" value="1"/>
</dbReference>
<dbReference type="Pfam" id="PF12796">
    <property type="entry name" value="Ank_2"/>
    <property type="match status" value="1"/>
</dbReference>
<organism evidence="1 2">
    <name type="scientific">Symbiodinium pilosum</name>
    <name type="common">Dinoflagellate</name>
    <dbReference type="NCBI Taxonomy" id="2952"/>
    <lineage>
        <taxon>Eukaryota</taxon>
        <taxon>Sar</taxon>
        <taxon>Alveolata</taxon>
        <taxon>Dinophyceae</taxon>
        <taxon>Suessiales</taxon>
        <taxon>Symbiodiniaceae</taxon>
        <taxon>Symbiodinium</taxon>
    </lineage>
</organism>
<name>A0A812VK77_SYMPI</name>
<keyword evidence="2" id="KW-1185">Reference proteome</keyword>
<comment type="caution">
    <text evidence="1">The sequence shown here is derived from an EMBL/GenBank/DDBJ whole genome shotgun (WGS) entry which is preliminary data.</text>
</comment>
<dbReference type="EMBL" id="CAJNIZ010042615">
    <property type="protein sequence ID" value="CAE7628963.1"/>
    <property type="molecule type" value="Genomic_DNA"/>
</dbReference>
<dbReference type="AlphaFoldDB" id="A0A812VK77"/>
<evidence type="ECO:0000313" key="1">
    <source>
        <dbReference type="EMBL" id="CAE7628963.1"/>
    </source>
</evidence>
<evidence type="ECO:0000313" key="2">
    <source>
        <dbReference type="Proteomes" id="UP000649617"/>
    </source>
</evidence>
<dbReference type="InterPro" id="IPR036770">
    <property type="entry name" value="Ankyrin_rpt-contain_sf"/>
</dbReference>
<reference evidence="1" key="1">
    <citation type="submission" date="2021-02" db="EMBL/GenBank/DDBJ databases">
        <authorList>
            <person name="Dougan E. K."/>
            <person name="Rhodes N."/>
            <person name="Thang M."/>
            <person name="Chan C."/>
        </authorList>
    </citation>
    <scope>NUCLEOTIDE SEQUENCE</scope>
</reference>
<gene>
    <name evidence="1" type="primary">Ankrd17</name>
    <name evidence="1" type="ORF">SPIL2461_LOCUS16478</name>
</gene>
<dbReference type="Proteomes" id="UP000649617">
    <property type="component" value="Unassembled WGS sequence"/>
</dbReference>
<sequence>MYLEADEPQHFRRTALSVACRLGHVEMVRLLLDASGDPYLGGSHGHAVFQATDVGHLDVQRLLMSQDIATNQSRFWVAESQGGAAALAVFDGNAGMRMFWRYSIRAKRAAA</sequence>
<accession>A0A812VK77</accession>
<dbReference type="OrthoDB" id="436888at2759"/>
<protein>
    <submittedName>
        <fullName evidence="1">Ankrd17 protein</fullName>
    </submittedName>
</protein>
<dbReference type="Gene3D" id="1.25.40.20">
    <property type="entry name" value="Ankyrin repeat-containing domain"/>
    <property type="match status" value="1"/>
</dbReference>
<dbReference type="InterPro" id="IPR002110">
    <property type="entry name" value="Ankyrin_rpt"/>
</dbReference>